<dbReference type="PANTHER" id="PTHR43075">
    <property type="entry name" value="FORMATE LYASE ACTIVATING ENZYME, PUTATIVE (AFU_ORTHOLOGUE AFUA_2G15630)-RELATED"/>
    <property type="match status" value="1"/>
</dbReference>
<dbReference type="PIRSF" id="PIRSF004869">
    <property type="entry name" value="PflX_prd"/>
    <property type="match status" value="1"/>
</dbReference>
<comment type="caution">
    <text evidence="7">The sequence shown here is derived from an EMBL/GenBank/DDBJ whole genome shotgun (WGS) entry which is preliminary data.</text>
</comment>
<keyword evidence="4 5" id="KW-0411">Iron-sulfur</keyword>
<dbReference type="Gene3D" id="3.20.20.70">
    <property type="entry name" value="Aldolase class I"/>
    <property type="match status" value="1"/>
</dbReference>
<dbReference type="PANTHER" id="PTHR43075:SF1">
    <property type="entry name" value="FORMATE LYASE ACTIVATING ENZYME, PUTATIVE (AFU_ORTHOLOGUE AFUA_2G15630)-RELATED"/>
    <property type="match status" value="1"/>
</dbReference>
<comment type="cofactor">
    <cofactor evidence="5">
        <name>[4Fe-4S] cluster</name>
        <dbReference type="ChEBI" id="CHEBI:49883"/>
    </cofactor>
    <text evidence="5">Binds 1 [4Fe-4S] cluster. The cluster is coordinated with 3 cysteines and an exchangeable S-adenosyl-L-methionine.</text>
</comment>
<dbReference type="InterPro" id="IPR016431">
    <property type="entry name" value="Pyrv-formate_lyase-activ_prd"/>
</dbReference>
<proteinExistence type="predicted"/>
<name>A0AAE3ANH6_9FIRM</name>
<keyword evidence="1 5" id="KW-0949">S-adenosyl-L-methionine</keyword>
<protein>
    <submittedName>
        <fullName evidence="7">Radical SAM protein</fullName>
    </submittedName>
</protein>
<feature type="binding site" evidence="5">
    <location>
        <position position="68"/>
    </location>
    <ligand>
        <name>[4Fe-4S] cluster</name>
        <dbReference type="ChEBI" id="CHEBI:49883"/>
        <note>4Fe-4S-S-AdoMet</note>
    </ligand>
</feature>
<dbReference type="GO" id="GO:0046872">
    <property type="term" value="F:metal ion binding"/>
    <property type="evidence" value="ECO:0007669"/>
    <property type="project" value="UniProtKB-KW"/>
</dbReference>
<keyword evidence="3 5" id="KW-0408">Iron</keyword>
<dbReference type="RefSeq" id="WP_308450521.1">
    <property type="nucleotide sequence ID" value="NZ_JAJEPU010000004.1"/>
</dbReference>
<sequence>MNLSALDLENQIFSCELCPRQCKVDRHTRSGYCSSPAGIFCARAALHHWEEPCISGFAGSGTVFFSGCTLRCVFCQNYEISQEHFGKSLSSEQLAKVFLNLQDQGAHNINLVTATQYLPWILPALRLAKPDLRIPIVYNCGGYERAETILALRPYVDIWLPDFKYLDSDLARRCSGAPDYFTRASSAIAQMIEQTGTPSFHTEVSPDGQEVSIMDRGVIIRHLVLPGYKDDSIALLTWIADHFPKDQFFISLMSQYTPYRHLDDCPELNRRITSYEYEKVVDTALALGLDHGFMQKKSSAREEYTPPFNLEGLEFDQP</sequence>
<dbReference type="GO" id="GO:0003824">
    <property type="term" value="F:catalytic activity"/>
    <property type="evidence" value="ECO:0007669"/>
    <property type="project" value="InterPro"/>
</dbReference>
<dbReference type="Proteomes" id="UP001198962">
    <property type="component" value="Unassembled WGS sequence"/>
</dbReference>
<evidence type="ECO:0000256" key="5">
    <source>
        <dbReference type="PIRSR" id="PIRSR004869-50"/>
    </source>
</evidence>
<evidence type="ECO:0000256" key="2">
    <source>
        <dbReference type="ARBA" id="ARBA00022723"/>
    </source>
</evidence>
<dbReference type="Pfam" id="PF04055">
    <property type="entry name" value="Radical_SAM"/>
    <property type="match status" value="1"/>
</dbReference>
<dbReference type="SUPFAM" id="SSF102114">
    <property type="entry name" value="Radical SAM enzymes"/>
    <property type="match status" value="1"/>
</dbReference>
<accession>A0AAE3ANH6</accession>
<dbReference type="InterPro" id="IPR058240">
    <property type="entry name" value="rSAM_sf"/>
</dbReference>
<evidence type="ECO:0000313" key="7">
    <source>
        <dbReference type="EMBL" id="MCC2163720.1"/>
    </source>
</evidence>
<dbReference type="InterPro" id="IPR040085">
    <property type="entry name" value="MJ0674-like"/>
</dbReference>
<evidence type="ECO:0000256" key="3">
    <source>
        <dbReference type="ARBA" id="ARBA00023004"/>
    </source>
</evidence>
<dbReference type="CDD" id="cd01335">
    <property type="entry name" value="Radical_SAM"/>
    <property type="match status" value="1"/>
</dbReference>
<keyword evidence="2 5" id="KW-0479">Metal-binding</keyword>
<evidence type="ECO:0000313" key="8">
    <source>
        <dbReference type="Proteomes" id="UP001198962"/>
    </source>
</evidence>
<dbReference type="EMBL" id="JAJEPU010000004">
    <property type="protein sequence ID" value="MCC2163720.1"/>
    <property type="molecule type" value="Genomic_DNA"/>
</dbReference>
<dbReference type="SFLD" id="SFLDS00029">
    <property type="entry name" value="Radical_SAM"/>
    <property type="match status" value="1"/>
</dbReference>
<feature type="domain" description="Radical SAM core" evidence="6">
    <location>
        <begin position="63"/>
        <end position="177"/>
    </location>
</feature>
<dbReference type="GO" id="GO:0051536">
    <property type="term" value="F:iron-sulfur cluster binding"/>
    <property type="evidence" value="ECO:0007669"/>
    <property type="project" value="UniProtKB-KW"/>
</dbReference>
<organism evidence="7 8">
    <name type="scientific">Brotaphodocola catenula</name>
    <dbReference type="NCBI Taxonomy" id="2885361"/>
    <lineage>
        <taxon>Bacteria</taxon>
        <taxon>Bacillati</taxon>
        <taxon>Bacillota</taxon>
        <taxon>Clostridia</taxon>
        <taxon>Lachnospirales</taxon>
        <taxon>Lachnospiraceae</taxon>
        <taxon>Brotaphodocola</taxon>
    </lineage>
</organism>
<dbReference type="InterPro" id="IPR013785">
    <property type="entry name" value="Aldolase_TIM"/>
</dbReference>
<feature type="binding site" evidence="5">
    <location>
        <position position="75"/>
    </location>
    <ligand>
        <name>[4Fe-4S] cluster</name>
        <dbReference type="ChEBI" id="CHEBI:49883"/>
        <note>4Fe-4S-S-AdoMet</note>
    </ligand>
</feature>
<reference evidence="7" key="1">
    <citation type="submission" date="2021-10" db="EMBL/GenBank/DDBJ databases">
        <title>Anaerobic single-cell dispensing facilitates the cultivation of human gut bacteria.</title>
        <authorList>
            <person name="Afrizal A."/>
        </authorList>
    </citation>
    <scope>NUCLEOTIDE SEQUENCE</scope>
    <source>
        <strain evidence="7">CLA-AA-H274</strain>
    </source>
</reference>
<dbReference type="AlphaFoldDB" id="A0AAE3ANH6"/>
<dbReference type="SFLD" id="SFLDG01099">
    <property type="entry name" value="Uncharacterised_Radical_SAM_Su"/>
    <property type="match status" value="1"/>
</dbReference>
<dbReference type="InterPro" id="IPR007197">
    <property type="entry name" value="rSAM"/>
</dbReference>
<evidence type="ECO:0000256" key="4">
    <source>
        <dbReference type="ARBA" id="ARBA00023014"/>
    </source>
</evidence>
<gene>
    <name evidence="7" type="ORF">LKD32_02285</name>
</gene>
<keyword evidence="8" id="KW-1185">Reference proteome</keyword>
<feature type="binding site" evidence="5">
    <location>
        <position position="72"/>
    </location>
    <ligand>
        <name>[4Fe-4S] cluster</name>
        <dbReference type="ChEBI" id="CHEBI:49883"/>
        <note>4Fe-4S-S-AdoMet</note>
    </ligand>
</feature>
<evidence type="ECO:0000259" key="6">
    <source>
        <dbReference type="Pfam" id="PF04055"/>
    </source>
</evidence>
<evidence type="ECO:0000256" key="1">
    <source>
        <dbReference type="ARBA" id="ARBA00022691"/>
    </source>
</evidence>